<feature type="region of interest" description="Disordered" evidence="2">
    <location>
        <begin position="1675"/>
        <end position="1762"/>
    </location>
</feature>
<dbReference type="Proteomes" id="UP000053259">
    <property type="component" value="Unassembled WGS sequence"/>
</dbReference>
<feature type="coiled-coil region" evidence="1">
    <location>
        <begin position="1072"/>
        <end position="1102"/>
    </location>
</feature>
<name>A0A0D2A1K6_9PEZI</name>
<dbReference type="PANTHER" id="PTHR45615">
    <property type="entry name" value="MYOSIN HEAVY CHAIN, NON-MUSCLE"/>
    <property type="match status" value="1"/>
</dbReference>
<proteinExistence type="predicted"/>
<sequence length="1762" mass="200370">MDSSVSSLFRSGSSTRDSSPSSESRSKILPDLESQTSALGHVGLLKWQRNDLRKQLVRQKELTVAEKQNAAKARKLALRLAAQIAVKEASIRSHAKALQTSRGKSYVAARRSDATIKDLEAKLQDDLIRADALLRALGGSNAVSKHDGLGFHISRPLSPPLSPFSSPALQGKRSRSSSSQKLPSEILQLCQIRAEALLRENSEQSDSLQRLQQTESSLRRTILEKTAEITRLQTSKDEIEKQLAQARKEIERLESEALNNERSIAQLSTKKETLEQTVIKLTDEVNRLRELSEQSELQLAGAKNHIEQLSKERENTEAKLSTLEKELRRLEEAKTEALTKADDLRDQMSKREEEAAAQVNDLSHQIKDLEAETISLRDTLQTHEQIELSLSSELEALRKLEAEAKHEVRHLQSKHEEAKENAKQRIKELEDHLRDCQAEISSLQLKVHESERNASDLKDSLMHLESEKEEALQKTQHLEEEHQARKQESLLRIENLEKEIQQLRERLASVTLSAQERQEAEASLQQRLLETERAKTELAADVERLQTERSAMEQSADKRIGSLKGQNDILQSKITLLEQEQQENLHIRESLQEKLEDLKSREAAVAAELRLTKGRLEESQEAAKYRVTELEARVHTLQNEISEREKGSQQSAELQASLRAQLEKLRESESDLLNEMERHRAQHAATLKAVEDEAASLKRHSVALSGEIASLQAIKQRHEKVVAELQSKISGLETESVNNQKAQYEANSKLEEAKQSLHDTRTALLKEQQRTEELLLLHSELTKKVSTHEKRATVSNNLIKSIREQLANAQNKIDSLEQHKKTVEQDLEQANSRLRDSYASENELRGHVANLEQSITEYEESISVLRMKLKEAQNAEVGSAKAITDLHSELHGLNERLLQTQSEFSQCSIKLKESEKLRYEVEMRLVDSRKSQSNSEANLEAERQRSKMLDEHLGREKSHVDSIKHILSEVRHEFESVKKENSALQTAKSSLDAELGKLRLETESLHVRYVQEQDTCKQLRERLEAAVAAQNALKDELECVRSLSRKTNGEMEQLRVSLTEALSCKEVQSSIAQAANEQVTVLTSKLETLESKLGELEALERKNVETAATNQATMMELKEQLSRSHQVKTQIESELGQSEQRVSSLEASKSELENQLRDSNHEVQNLREINHNLEKEVAEAQKQIKALEKKHQDLVDRYEIAKSSNSELEVAKCNLSEEITRQKILVQQSHEENVTLGERLRASEASIGKLHDEIKQLTIQGRDTQSQLRKSQAIRASHENALGSIRVRLGASKMAKRNVQIKLSQAEKELSTLRTQNERLEATLSAALSEVAEGRSSMAEQRQKILDLRERHEIVSQRMETSESKVHELKETIMRYERDSTDFKHEIGRLKSVVDEAETEIAVLKGKIGYLHEQRARDEEEMARLEVQIEKLQQAKSTLNKTLKEKTAQIDEQQVIIADLERRADSDRLAITQLDSEKSGLAKEAQDLRTELDGRDAALLEQKRQVQKLEQDLREVKKGAQDLRTRLQNQENENALLRDRETRYTEEVSALRRQLEEMRAEKGDLERQLRRNSRGDENDANRAADTGRTEVRVHSPSPSSSAKELEQALVEPEEGYGLSSRDRRMSASSRLRSSRSSLKPFRILGAEAAASQPGLDEDDTKKQLWDMYASQHKLDSLHEEEEDKGKTGKEEQPTVRVRRRLTKKRKEEHLKPAGHEHGKFYNLMHYGSTSRPQFERPTTSSSRPLSSLSRPLTSLGNISGRL</sequence>
<dbReference type="STRING" id="253628.A0A0D2A1K6"/>
<dbReference type="PANTHER" id="PTHR45615:SF40">
    <property type="entry name" value="MYOSIN HEAVY CHAIN, NON-MUSCLE"/>
    <property type="match status" value="1"/>
</dbReference>
<keyword evidence="4" id="KW-1185">Reference proteome</keyword>
<dbReference type="GO" id="GO:0016460">
    <property type="term" value="C:myosin II complex"/>
    <property type="evidence" value="ECO:0007669"/>
    <property type="project" value="TreeGrafter"/>
</dbReference>
<feature type="coiled-coil region" evidence="1">
    <location>
        <begin position="194"/>
        <end position="875"/>
    </location>
</feature>
<feature type="region of interest" description="Disordered" evidence="2">
    <location>
        <begin position="1559"/>
        <end position="1635"/>
    </location>
</feature>
<feature type="region of interest" description="Disordered" evidence="2">
    <location>
        <begin position="162"/>
        <end position="182"/>
    </location>
</feature>
<dbReference type="GO" id="GO:0032982">
    <property type="term" value="C:myosin filament"/>
    <property type="evidence" value="ECO:0007669"/>
    <property type="project" value="TreeGrafter"/>
</dbReference>
<gene>
    <name evidence="3" type="ORF">PV09_08250</name>
</gene>
<feature type="coiled-coil region" evidence="1">
    <location>
        <begin position="1009"/>
        <end position="1040"/>
    </location>
</feature>
<feature type="compositionally biased region" description="Low complexity" evidence="2">
    <location>
        <begin position="1"/>
        <end position="23"/>
    </location>
</feature>
<protein>
    <submittedName>
        <fullName evidence="3">Uncharacterized protein</fullName>
    </submittedName>
</protein>
<feature type="compositionally biased region" description="Basic and acidic residues" evidence="2">
    <location>
        <begin position="1705"/>
        <end position="1719"/>
    </location>
</feature>
<evidence type="ECO:0000313" key="4">
    <source>
        <dbReference type="Proteomes" id="UP000053259"/>
    </source>
</evidence>
<dbReference type="InParanoid" id="A0A0D2A1K6"/>
<dbReference type="Gene3D" id="1.10.287.1490">
    <property type="match status" value="2"/>
</dbReference>
<dbReference type="GO" id="GO:0051015">
    <property type="term" value="F:actin filament binding"/>
    <property type="evidence" value="ECO:0007669"/>
    <property type="project" value="TreeGrafter"/>
</dbReference>
<dbReference type="HOGENOM" id="CLU_239061_0_0_1"/>
<keyword evidence="1" id="KW-0175">Coiled coil</keyword>
<evidence type="ECO:0000313" key="3">
    <source>
        <dbReference type="EMBL" id="KIW00210.1"/>
    </source>
</evidence>
<feature type="compositionally biased region" description="Low complexity" evidence="2">
    <location>
        <begin position="1736"/>
        <end position="1755"/>
    </location>
</feature>
<dbReference type="OrthoDB" id="10255522at2759"/>
<dbReference type="GO" id="GO:0000146">
    <property type="term" value="F:microfilament motor activity"/>
    <property type="evidence" value="ECO:0007669"/>
    <property type="project" value="TreeGrafter"/>
</dbReference>
<dbReference type="VEuPathDB" id="FungiDB:PV09_08250"/>
<dbReference type="GO" id="GO:0005737">
    <property type="term" value="C:cytoplasm"/>
    <property type="evidence" value="ECO:0007669"/>
    <property type="project" value="TreeGrafter"/>
</dbReference>
<dbReference type="RefSeq" id="XP_016210079.1">
    <property type="nucleotide sequence ID" value="XM_016362114.1"/>
</dbReference>
<reference evidence="3 4" key="1">
    <citation type="submission" date="2015-01" db="EMBL/GenBank/DDBJ databases">
        <title>The Genome Sequence of Ochroconis gallopava CBS43764.</title>
        <authorList>
            <consortium name="The Broad Institute Genomics Platform"/>
            <person name="Cuomo C."/>
            <person name="de Hoog S."/>
            <person name="Gorbushina A."/>
            <person name="Stielow B."/>
            <person name="Teixiera M."/>
            <person name="Abouelleil A."/>
            <person name="Chapman S.B."/>
            <person name="Priest M."/>
            <person name="Young S.K."/>
            <person name="Wortman J."/>
            <person name="Nusbaum C."/>
            <person name="Birren B."/>
        </authorList>
    </citation>
    <scope>NUCLEOTIDE SEQUENCE [LARGE SCALE GENOMIC DNA]</scope>
    <source>
        <strain evidence="3 4">CBS 43764</strain>
    </source>
</reference>
<feature type="coiled-coil region" evidence="1">
    <location>
        <begin position="1128"/>
        <end position="1204"/>
    </location>
</feature>
<accession>A0A0D2A1K6</accession>
<dbReference type="EMBL" id="KN847566">
    <property type="protein sequence ID" value="KIW00210.1"/>
    <property type="molecule type" value="Genomic_DNA"/>
</dbReference>
<organism evidence="3 4">
    <name type="scientific">Verruconis gallopava</name>
    <dbReference type="NCBI Taxonomy" id="253628"/>
    <lineage>
        <taxon>Eukaryota</taxon>
        <taxon>Fungi</taxon>
        <taxon>Dikarya</taxon>
        <taxon>Ascomycota</taxon>
        <taxon>Pezizomycotina</taxon>
        <taxon>Dothideomycetes</taxon>
        <taxon>Pleosporomycetidae</taxon>
        <taxon>Venturiales</taxon>
        <taxon>Sympoventuriaceae</taxon>
        <taxon>Verruconis</taxon>
    </lineage>
</organism>
<feature type="compositionally biased region" description="Basic and acidic residues" evidence="2">
    <location>
        <begin position="1559"/>
        <end position="1593"/>
    </location>
</feature>
<feature type="compositionally biased region" description="Basic and acidic residues" evidence="2">
    <location>
        <begin position="1675"/>
        <end position="1693"/>
    </location>
</feature>
<feature type="compositionally biased region" description="Low complexity" evidence="2">
    <location>
        <begin position="1626"/>
        <end position="1635"/>
    </location>
</feature>
<feature type="region of interest" description="Disordered" evidence="2">
    <location>
        <begin position="1"/>
        <end position="32"/>
    </location>
</feature>
<dbReference type="GeneID" id="27316223"/>
<evidence type="ECO:0000256" key="2">
    <source>
        <dbReference type="SAM" id="MobiDB-lite"/>
    </source>
</evidence>
<dbReference type="SUPFAM" id="SSF57997">
    <property type="entry name" value="Tropomyosin"/>
    <property type="match status" value="3"/>
</dbReference>
<evidence type="ECO:0000256" key="1">
    <source>
        <dbReference type="SAM" id="Coils"/>
    </source>
</evidence>